<comment type="caution">
    <text evidence="1">The sequence shown here is derived from an EMBL/GenBank/DDBJ whole genome shotgun (WGS) entry which is preliminary data.</text>
</comment>
<reference evidence="1" key="1">
    <citation type="submission" date="2013-05" db="EMBL/GenBank/DDBJ databases">
        <title>Draft genome sequences of six wheat associated Fusarium spp. isolates.</title>
        <authorList>
            <person name="Moolhuijzen P.M."/>
            <person name="Manners J.M."/>
            <person name="Wilcox S."/>
            <person name="Bellgard M.I."/>
            <person name="Gardiner D.M."/>
        </authorList>
    </citation>
    <scope>NUCLEOTIDE SEQUENCE</scope>
    <source>
        <strain evidence="1">CS5907</strain>
        <strain evidence="1">CS5907</strain>
    </source>
</reference>
<evidence type="ECO:0000313" key="1">
    <source>
        <dbReference type="EMBL" id="CEG03627.1"/>
    </source>
</evidence>
<name>A0A096PF66_9HYPO</name>
<gene>
    <name evidence="1" type="ORF">BN851_0078950</name>
</gene>
<proteinExistence type="predicted"/>
<protein>
    <submittedName>
        <fullName evidence="1">WGS project CBMG000000000 data, contig CS5907-c001548</fullName>
    </submittedName>
</protein>
<accession>A0A096PF66</accession>
<organism evidence="1">
    <name type="scientific">Fusarium acuminatum CS5907</name>
    <dbReference type="NCBI Taxonomy" id="1318461"/>
    <lineage>
        <taxon>Eukaryota</taxon>
        <taxon>Fungi</taxon>
        <taxon>Dikarya</taxon>
        <taxon>Ascomycota</taxon>
        <taxon>Pezizomycotina</taxon>
        <taxon>Sordariomycetes</taxon>
        <taxon>Hypocreomycetidae</taxon>
        <taxon>Hypocreales</taxon>
        <taxon>Nectriaceae</taxon>
        <taxon>Fusarium</taxon>
        <taxon>Fusarium tricinctum species complex</taxon>
    </lineage>
</organism>
<dbReference type="AlphaFoldDB" id="A0A096PF66"/>
<sequence>MLSTEHFLNGQPSSTLLVYFSGILGFSTDCRRFQLARQYYTKLSAMIYMQHILFLEQALPLRGYQFIGIPRRQEVRAFECLDEVRAKYMVLGSHKTAGRQLQEVIAFAAYSSITNCRVPLIVEYPYPIVAG</sequence>
<dbReference type="EMBL" id="CBMG010001544">
    <property type="protein sequence ID" value="CEG03627.1"/>
    <property type="molecule type" value="Genomic_DNA"/>
</dbReference>